<comment type="caution">
    <text evidence="1">The sequence shown here is derived from an EMBL/GenBank/DDBJ whole genome shotgun (WGS) entry which is preliminary data.</text>
</comment>
<reference evidence="2" key="1">
    <citation type="journal article" date="2023" name="Nat. Plants">
        <title>Single-cell RNA sequencing provides a high-resolution roadmap for understanding the multicellular compartmentation of specialized metabolism.</title>
        <authorList>
            <person name="Sun S."/>
            <person name="Shen X."/>
            <person name="Li Y."/>
            <person name="Li Y."/>
            <person name="Wang S."/>
            <person name="Li R."/>
            <person name="Zhang H."/>
            <person name="Shen G."/>
            <person name="Guo B."/>
            <person name="Wei J."/>
            <person name="Xu J."/>
            <person name="St-Pierre B."/>
            <person name="Chen S."/>
            <person name="Sun C."/>
        </authorList>
    </citation>
    <scope>NUCLEOTIDE SEQUENCE [LARGE SCALE GENOMIC DNA]</scope>
</reference>
<protein>
    <submittedName>
        <fullName evidence="1">Uncharacterized protein</fullName>
    </submittedName>
</protein>
<keyword evidence="2" id="KW-1185">Reference proteome</keyword>
<dbReference type="Proteomes" id="UP001060085">
    <property type="component" value="Linkage Group LG04"/>
</dbReference>
<accession>A0ACC0BAV8</accession>
<name>A0ACC0BAV8_CATRO</name>
<dbReference type="EMBL" id="CM044704">
    <property type="protein sequence ID" value="KAI5669742.1"/>
    <property type="molecule type" value="Genomic_DNA"/>
</dbReference>
<evidence type="ECO:0000313" key="1">
    <source>
        <dbReference type="EMBL" id="KAI5669742.1"/>
    </source>
</evidence>
<sequence length="472" mass="53609">MADQNKKLHIVIFPWLAFGHMIPFLELAKSIAKRGHKVSFISTPRNINRLPKIPQNLSSLFNFVSLHLPSTDNLPENAEATIDLPLENVQYLKKAYDGLQTELVHFLESSSVDWIIYDFTPHWLPSIAGKLGISRAFFCTVTAWSGVFFGSSITMMNGGDYRNKPEDFLIPPKWVPFPSKVAFRLHELRRYGTHRVHQNISGVSDLKRFAISVIGSDAFLIRSCLELEGDWLKILSDLHQKPILPVGLLPSTSSDCTDDQTDDVWKTIANWLDKHEREKVLYVALGTEVTLSQDELTELATGLELSEVPFFWALRSVESQTELYKLPDGFKERVKDRGMVWTNWTPQVKVLSHDSVGGFLTHCGWSSVVESLQYGKPLLMMPFLGDQGLNARALEEKMVGLEIPRNGADGSVSRNSVAESVRLIMSYEKGNVYKEKAKEIQKIFGDRELHEKYMDQVVQYLQKQRGLSPQNR</sequence>
<evidence type="ECO:0000313" key="2">
    <source>
        <dbReference type="Proteomes" id="UP001060085"/>
    </source>
</evidence>
<proteinExistence type="predicted"/>
<gene>
    <name evidence="1" type="ORF">M9H77_19595</name>
</gene>
<organism evidence="1 2">
    <name type="scientific">Catharanthus roseus</name>
    <name type="common">Madagascar periwinkle</name>
    <name type="synonym">Vinca rosea</name>
    <dbReference type="NCBI Taxonomy" id="4058"/>
    <lineage>
        <taxon>Eukaryota</taxon>
        <taxon>Viridiplantae</taxon>
        <taxon>Streptophyta</taxon>
        <taxon>Embryophyta</taxon>
        <taxon>Tracheophyta</taxon>
        <taxon>Spermatophyta</taxon>
        <taxon>Magnoliopsida</taxon>
        <taxon>eudicotyledons</taxon>
        <taxon>Gunneridae</taxon>
        <taxon>Pentapetalae</taxon>
        <taxon>asterids</taxon>
        <taxon>lamiids</taxon>
        <taxon>Gentianales</taxon>
        <taxon>Apocynaceae</taxon>
        <taxon>Rauvolfioideae</taxon>
        <taxon>Vinceae</taxon>
        <taxon>Catharanthinae</taxon>
        <taxon>Catharanthus</taxon>
    </lineage>
</organism>